<dbReference type="Gene3D" id="3.30.360.10">
    <property type="entry name" value="Dihydrodipicolinate Reductase, domain 2"/>
    <property type="match status" value="1"/>
</dbReference>
<proteinExistence type="predicted"/>
<comment type="caution">
    <text evidence="3">The sequence shown here is derived from an EMBL/GenBank/DDBJ whole genome shotgun (WGS) entry which is preliminary data.</text>
</comment>
<protein>
    <submittedName>
        <fullName evidence="3">Gfo/Idh/MocA family protein</fullName>
    </submittedName>
</protein>
<dbReference type="Pfam" id="PF01408">
    <property type="entry name" value="GFO_IDH_MocA"/>
    <property type="match status" value="1"/>
</dbReference>
<dbReference type="PANTHER" id="PTHR43818">
    <property type="entry name" value="BCDNA.GH03377"/>
    <property type="match status" value="1"/>
</dbReference>
<dbReference type="PANTHER" id="PTHR43818:SF11">
    <property type="entry name" value="BCDNA.GH03377"/>
    <property type="match status" value="1"/>
</dbReference>
<dbReference type="SUPFAM" id="SSF55347">
    <property type="entry name" value="Glyceraldehyde-3-phosphate dehydrogenase-like, C-terminal domain"/>
    <property type="match status" value="1"/>
</dbReference>
<organism evidence="3 4">
    <name type="scientific">Tenggerimyces flavus</name>
    <dbReference type="NCBI Taxonomy" id="1708749"/>
    <lineage>
        <taxon>Bacteria</taxon>
        <taxon>Bacillati</taxon>
        <taxon>Actinomycetota</taxon>
        <taxon>Actinomycetes</taxon>
        <taxon>Propionibacteriales</taxon>
        <taxon>Nocardioidaceae</taxon>
        <taxon>Tenggerimyces</taxon>
    </lineage>
</organism>
<evidence type="ECO:0000313" key="4">
    <source>
        <dbReference type="Proteomes" id="UP001595699"/>
    </source>
</evidence>
<dbReference type="Gene3D" id="3.40.50.720">
    <property type="entry name" value="NAD(P)-binding Rossmann-like Domain"/>
    <property type="match status" value="1"/>
</dbReference>
<reference evidence="4" key="1">
    <citation type="journal article" date="2019" name="Int. J. Syst. Evol. Microbiol.">
        <title>The Global Catalogue of Microorganisms (GCM) 10K type strain sequencing project: providing services to taxonomists for standard genome sequencing and annotation.</title>
        <authorList>
            <consortium name="The Broad Institute Genomics Platform"/>
            <consortium name="The Broad Institute Genome Sequencing Center for Infectious Disease"/>
            <person name="Wu L."/>
            <person name="Ma J."/>
        </authorList>
    </citation>
    <scope>NUCLEOTIDE SEQUENCE [LARGE SCALE GENOMIC DNA]</scope>
    <source>
        <strain evidence="4">CGMCC 4.7241</strain>
    </source>
</reference>
<dbReference type="RefSeq" id="WP_205117638.1">
    <property type="nucleotide sequence ID" value="NZ_JAFBCM010000001.1"/>
</dbReference>
<keyword evidence="1" id="KW-0560">Oxidoreductase</keyword>
<evidence type="ECO:0000313" key="3">
    <source>
        <dbReference type="EMBL" id="MFC3764851.1"/>
    </source>
</evidence>
<dbReference type="Proteomes" id="UP001595699">
    <property type="component" value="Unassembled WGS sequence"/>
</dbReference>
<evidence type="ECO:0000256" key="1">
    <source>
        <dbReference type="ARBA" id="ARBA00023002"/>
    </source>
</evidence>
<sequence>MGISIGVVGAGQFSRSFIPLFQAHPDVSEVRLTEIMPDRLKAAAERHGIEKTYASVDELYASDVDAIAIFTQRWTHGELALKAIQAGKHTYSSVPMAITVDEIAAIVEAVKQTGLTYMMGETSHYYPSSVFCRSKIAEGAFGRIFYAEGDYVHDMDLGFYDAYKYSGGDNWQETASFPPMLYPTHAVGNVLSVTGLYATHVSCIGVQDQRGDGVFDKDVSLWQNDISNATALFKMSDGGAMRTNELRRVGYPSHIRESRLRVFGTEASFEQMATVSLWQNKSGVEDVSDLLQPRRSASLDDPELEGISPALRDAFVSGSAPVHDRSALPKEYTGMHNGHEGSHHFLANDFVRSVVDKTLPPVNAWIAARYCLPGIVAHESAKQGGVQLPIPDHGDAPA</sequence>
<dbReference type="InterPro" id="IPR036291">
    <property type="entry name" value="NAD(P)-bd_dom_sf"/>
</dbReference>
<gene>
    <name evidence="3" type="ORF">ACFOUW_28705</name>
</gene>
<evidence type="ECO:0000259" key="2">
    <source>
        <dbReference type="Pfam" id="PF01408"/>
    </source>
</evidence>
<accession>A0ABV7YI48</accession>
<dbReference type="SUPFAM" id="SSF51735">
    <property type="entry name" value="NAD(P)-binding Rossmann-fold domains"/>
    <property type="match status" value="1"/>
</dbReference>
<name>A0ABV7YI48_9ACTN</name>
<keyword evidence="4" id="KW-1185">Reference proteome</keyword>
<feature type="domain" description="Gfo/Idh/MocA-like oxidoreductase N-terminal" evidence="2">
    <location>
        <begin position="3"/>
        <end position="120"/>
    </location>
</feature>
<dbReference type="InterPro" id="IPR050463">
    <property type="entry name" value="Gfo/Idh/MocA_oxidrdct_glycsds"/>
</dbReference>
<dbReference type="EMBL" id="JBHRZH010000034">
    <property type="protein sequence ID" value="MFC3764851.1"/>
    <property type="molecule type" value="Genomic_DNA"/>
</dbReference>
<dbReference type="InterPro" id="IPR000683">
    <property type="entry name" value="Gfo/Idh/MocA-like_OxRdtase_N"/>
</dbReference>